<feature type="transmembrane region" description="Helical" evidence="6">
    <location>
        <begin position="203"/>
        <end position="223"/>
    </location>
</feature>
<feature type="transmembrane region" description="Helical" evidence="6">
    <location>
        <begin position="628"/>
        <end position="646"/>
    </location>
</feature>
<dbReference type="PANTHER" id="PTHR33406">
    <property type="entry name" value="MEMBRANE PROTEIN MJ1562-RELATED"/>
    <property type="match status" value="1"/>
</dbReference>
<evidence type="ECO:0000259" key="7">
    <source>
        <dbReference type="Pfam" id="PF03176"/>
    </source>
</evidence>
<feature type="domain" description="Membrane transport protein MMPL" evidence="7">
    <location>
        <begin position="57"/>
        <end position="280"/>
    </location>
</feature>
<evidence type="ECO:0000256" key="2">
    <source>
        <dbReference type="ARBA" id="ARBA00022475"/>
    </source>
</evidence>
<evidence type="ECO:0000256" key="3">
    <source>
        <dbReference type="ARBA" id="ARBA00022692"/>
    </source>
</evidence>
<feature type="transmembrane region" description="Helical" evidence="6">
    <location>
        <begin position="297"/>
        <end position="316"/>
    </location>
</feature>
<feature type="transmembrane region" description="Helical" evidence="6">
    <location>
        <begin position="367"/>
        <end position="390"/>
    </location>
</feature>
<dbReference type="AlphaFoldDB" id="A0A9X2JKC4"/>
<keyword evidence="9" id="KW-1185">Reference proteome</keyword>
<gene>
    <name evidence="8" type="ORF">NG895_29500</name>
</gene>
<dbReference type="InterPro" id="IPR004869">
    <property type="entry name" value="MMPL_dom"/>
</dbReference>
<keyword evidence="4 6" id="KW-1133">Transmembrane helix</keyword>
<keyword evidence="3 6" id="KW-0812">Transmembrane</keyword>
<dbReference type="SUPFAM" id="SSF82866">
    <property type="entry name" value="Multidrug efflux transporter AcrB transmembrane domain"/>
    <property type="match status" value="2"/>
</dbReference>
<evidence type="ECO:0000256" key="1">
    <source>
        <dbReference type="ARBA" id="ARBA00004651"/>
    </source>
</evidence>
<dbReference type="InterPro" id="IPR050545">
    <property type="entry name" value="Mycobact_MmpL"/>
</dbReference>
<dbReference type="GO" id="GO:0005886">
    <property type="term" value="C:plasma membrane"/>
    <property type="evidence" value="ECO:0007669"/>
    <property type="project" value="UniProtKB-SubCell"/>
</dbReference>
<keyword evidence="2" id="KW-1003">Cell membrane</keyword>
<evidence type="ECO:0000256" key="5">
    <source>
        <dbReference type="ARBA" id="ARBA00023136"/>
    </source>
</evidence>
<dbReference type="Gene3D" id="1.20.1640.10">
    <property type="entry name" value="Multidrug efflux transporter AcrB transmembrane domain"/>
    <property type="match status" value="2"/>
</dbReference>
<feature type="transmembrane region" description="Helical" evidence="6">
    <location>
        <begin position="573"/>
        <end position="591"/>
    </location>
</feature>
<keyword evidence="5 6" id="KW-0472">Membrane</keyword>
<dbReference type="Proteomes" id="UP001155241">
    <property type="component" value="Unassembled WGS sequence"/>
</dbReference>
<organism evidence="8 9">
    <name type="scientific">Aeoliella straminimaris</name>
    <dbReference type="NCBI Taxonomy" id="2954799"/>
    <lineage>
        <taxon>Bacteria</taxon>
        <taxon>Pseudomonadati</taxon>
        <taxon>Planctomycetota</taxon>
        <taxon>Planctomycetia</taxon>
        <taxon>Pirellulales</taxon>
        <taxon>Lacipirellulaceae</taxon>
        <taxon>Aeoliella</taxon>
    </lineage>
</organism>
<feature type="transmembrane region" description="Helical" evidence="6">
    <location>
        <begin position="322"/>
        <end position="346"/>
    </location>
</feature>
<protein>
    <submittedName>
        <fullName evidence="8">MMPL family transporter</fullName>
    </submittedName>
</protein>
<feature type="transmembrane region" description="Helical" evidence="6">
    <location>
        <begin position="667"/>
        <end position="689"/>
    </location>
</feature>
<name>A0A9X2JKC4_9BACT</name>
<feature type="transmembrane region" description="Helical" evidence="6">
    <location>
        <begin position="257"/>
        <end position="277"/>
    </location>
</feature>
<comment type="subcellular location">
    <subcellularLocation>
        <location evidence="1">Cell membrane</location>
        <topology evidence="1">Multi-pass membrane protein</topology>
    </subcellularLocation>
</comment>
<dbReference type="EMBL" id="JAMXLR010000095">
    <property type="protein sequence ID" value="MCO6048058.1"/>
    <property type="molecule type" value="Genomic_DNA"/>
</dbReference>
<reference evidence="8" key="1">
    <citation type="submission" date="2022-06" db="EMBL/GenBank/DDBJ databases">
        <title>Aeoliella straminimaris, a novel planctomycete from sediments.</title>
        <authorList>
            <person name="Vitorino I.R."/>
            <person name="Lage O.M."/>
        </authorList>
    </citation>
    <scope>NUCLEOTIDE SEQUENCE</scope>
    <source>
        <strain evidence="8">ICT_H6.2</strain>
    </source>
</reference>
<sequence>MLKHLMGSLDLEVAGTIARWHRPILLLGGALAVASLIALRNPGLSDDYSLRSLAGSSTEQFSTLENFIDEFAGVELAIIVVRSDDVMNSESQECLSQIVEQVTELPAVDGAASISQAPSWIRQFLVGSSVVEGLLVSKDQKAASIILQMRDDGAVPDTPRGQTVAELKRIIAEVCNTHTGHEVALTGPYIVSYEMTHLVWDDLVTFGMLGAAAALVVLGLSLGSVKLASYPLLVGVASVALALGASVLFGVNTAINLPMLVLLTAVLTIANSVHLAVGHDETRGDAEATLRRLLRPCVGVVATTIVGFVAIGISPLEPVRSFAVLMTLGLSLGLLLSLAGACITLSRHTTRPLLSRPISHLLRCTLVAARANPLLISAVFAALGVAGVALTSQLEFNLRFLDNFRPDDEIRTNYEFVQRTLTPMQSIEVLIDRPDGSPVLTPESLAALATLSKEYAGQGPITRGVSVVDFLTFGGIKLPESQSALNRRMALLKGSTAAVLGENPLAGFVNEQTGTMRVSFFAHEGPSASDKIALGDEIKRRAEQLLGDGYRVRITGLYYFYAHVARDLLRDQAVSLVLSILGVFVTMAAVLRSWRMAVLGMAPPLFAGASCVGLMAVLHVPFNTVTSMMLAIALGIAVDDTIHYLWRYRVCRQRGFGVQRAIEVTQLSVGRACTLTSVVIAAGFAVMGFSRFLPIAYFGCVISVVMVIALAANLLLLPALLLVVDGLLAKRRAPAMEL</sequence>
<comment type="caution">
    <text evidence="8">The sequence shown here is derived from an EMBL/GenBank/DDBJ whole genome shotgun (WGS) entry which is preliminary data.</text>
</comment>
<dbReference type="Pfam" id="PF03176">
    <property type="entry name" value="MMPL"/>
    <property type="match status" value="2"/>
</dbReference>
<evidence type="ECO:0000256" key="6">
    <source>
        <dbReference type="SAM" id="Phobius"/>
    </source>
</evidence>
<proteinExistence type="predicted"/>
<accession>A0A9X2JKC4</accession>
<dbReference type="PANTHER" id="PTHR33406:SF12">
    <property type="entry name" value="BLR2997 PROTEIN"/>
    <property type="match status" value="1"/>
</dbReference>
<feature type="transmembrane region" description="Helical" evidence="6">
    <location>
        <begin position="598"/>
        <end position="622"/>
    </location>
</feature>
<feature type="domain" description="Membrane transport protein MMPL" evidence="7">
    <location>
        <begin position="526"/>
        <end position="724"/>
    </location>
</feature>
<feature type="transmembrane region" description="Helical" evidence="6">
    <location>
        <begin position="695"/>
        <end position="724"/>
    </location>
</feature>
<evidence type="ECO:0000313" key="9">
    <source>
        <dbReference type="Proteomes" id="UP001155241"/>
    </source>
</evidence>
<dbReference type="RefSeq" id="WP_252856171.1">
    <property type="nucleotide sequence ID" value="NZ_JAMXLR010000095.1"/>
</dbReference>
<feature type="transmembrane region" description="Helical" evidence="6">
    <location>
        <begin position="230"/>
        <end position="251"/>
    </location>
</feature>
<evidence type="ECO:0000256" key="4">
    <source>
        <dbReference type="ARBA" id="ARBA00022989"/>
    </source>
</evidence>
<evidence type="ECO:0000313" key="8">
    <source>
        <dbReference type="EMBL" id="MCO6048058.1"/>
    </source>
</evidence>